<keyword evidence="2" id="KW-0812">Transmembrane</keyword>
<reference evidence="4" key="1">
    <citation type="submission" date="2020-10" db="EMBL/GenBank/DDBJ databases">
        <authorList>
            <person name="Gilroy R."/>
        </authorList>
    </citation>
    <scope>NUCLEOTIDE SEQUENCE</scope>
    <source>
        <strain evidence="4">11300</strain>
    </source>
</reference>
<reference evidence="4" key="2">
    <citation type="journal article" date="2021" name="PeerJ">
        <title>Extensive microbial diversity within the chicken gut microbiome revealed by metagenomics and culture.</title>
        <authorList>
            <person name="Gilroy R."/>
            <person name="Ravi A."/>
            <person name="Getino M."/>
            <person name="Pursley I."/>
            <person name="Horton D.L."/>
            <person name="Alikhan N.F."/>
            <person name="Baker D."/>
            <person name="Gharbi K."/>
            <person name="Hall N."/>
            <person name="Watson M."/>
            <person name="Adriaenssens E.M."/>
            <person name="Foster-Nyarko E."/>
            <person name="Jarju S."/>
            <person name="Secka A."/>
            <person name="Antonio M."/>
            <person name="Oren A."/>
            <person name="Chaudhuri R.R."/>
            <person name="La Ragione R."/>
            <person name="Hildebrand F."/>
            <person name="Pallen M.J."/>
        </authorList>
    </citation>
    <scope>NUCLEOTIDE SEQUENCE</scope>
    <source>
        <strain evidence="4">11300</strain>
    </source>
</reference>
<gene>
    <name evidence="4" type="ORF">IAD16_05855</name>
</gene>
<comment type="caution">
    <text evidence="4">The sequence shown here is derived from an EMBL/GenBank/DDBJ whole genome shotgun (WGS) entry which is preliminary data.</text>
</comment>
<feature type="region of interest" description="Disordered" evidence="1">
    <location>
        <begin position="388"/>
        <end position="423"/>
    </location>
</feature>
<dbReference type="Proteomes" id="UP000824091">
    <property type="component" value="Unassembled WGS sequence"/>
</dbReference>
<feature type="compositionally biased region" description="Basic and acidic residues" evidence="1">
    <location>
        <begin position="361"/>
        <end position="376"/>
    </location>
</feature>
<dbReference type="AlphaFoldDB" id="A0A9D1I4L8"/>
<evidence type="ECO:0000259" key="3">
    <source>
        <dbReference type="Pfam" id="PF13240"/>
    </source>
</evidence>
<evidence type="ECO:0000313" key="5">
    <source>
        <dbReference type="Proteomes" id="UP000824091"/>
    </source>
</evidence>
<evidence type="ECO:0000256" key="1">
    <source>
        <dbReference type="SAM" id="MobiDB-lite"/>
    </source>
</evidence>
<dbReference type="Pfam" id="PF13240">
    <property type="entry name" value="Zn_Ribbon_1"/>
    <property type="match status" value="1"/>
</dbReference>
<keyword evidence="2" id="KW-0472">Membrane</keyword>
<evidence type="ECO:0000256" key="2">
    <source>
        <dbReference type="SAM" id="Phobius"/>
    </source>
</evidence>
<organism evidence="4 5">
    <name type="scientific">Candidatus Fimisoma avicola</name>
    <dbReference type="NCBI Taxonomy" id="2840826"/>
    <lineage>
        <taxon>Bacteria</taxon>
        <taxon>Bacillati</taxon>
        <taxon>Bacillota</taxon>
        <taxon>Clostridia</taxon>
        <taxon>Eubacteriales</taxon>
        <taxon>Candidatus Fimisoma</taxon>
    </lineage>
</organism>
<feature type="compositionally biased region" description="Polar residues" evidence="1">
    <location>
        <begin position="125"/>
        <end position="136"/>
    </location>
</feature>
<sequence length="630" mass="69814">MFCTKCGRPLHDGDKFCAYCGTKVREEDRQEAAPSHSRYEEVVFNPPFRAEAERRTRQISDEVSRYSDEPKKETVHFDWNLDGFPSRDSKRRDDFELNWDTVIEKRREPGPVNVEKIIPEEPETRPSQGQAAQQDHNAAPDRKEEPLSIEELEKELFGTKDMEEAEKSATIRYNREDLEREKEKDQFYTYNAKRDAFQELLDREKARVEAIEDQRRSQWESITGAEEVRGPKEPLPFEEVFRETETPLVPPLREVAIVQPPLTAVVQAWEDDKDACGADIKEDISSPATAAAGAYIIDTVTSAASEEEKTTAPFQDEPEPAKPDTSENQLETAGSGMPENEPDAADGNTSGDAPSEGIPSEEPKDDGIQTTKEKTKLRFSDVFPIDAFDGDDDSRSNGGADADNAKAAEKEIDEDEDDDEKSRGGNRVIKTVIIILALIVIIEVIIIGAKTFAPNSGFSMAVDNMMSKITGFFSGQDEEQAAPVSTEVSYLDEYIRAAAGLGENIGNISANPDLKYSDGVAYSFGTADQTQEFTNSPLNGDDTDKTYGQSIVEAVISYFNGWMDTNEDESLIGVNSLEIGEIRSSGDGYYVLTSVTYAAASGDTVSRRETVHLTENNGQITVADVKEETV</sequence>
<feature type="domain" description="Zinc-ribbon" evidence="3">
    <location>
        <begin position="2"/>
        <end position="24"/>
    </location>
</feature>
<feature type="region of interest" description="Disordered" evidence="1">
    <location>
        <begin position="301"/>
        <end position="376"/>
    </location>
</feature>
<protein>
    <submittedName>
        <fullName evidence="4">Zinc-ribbon domain-containing protein</fullName>
    </submittedName>
</protein>
<feature type="region of interest" description="Disordered" evidence="1">
    <location>
        <begin position="106"/>
        <end position="148"/>
    </location>
</feature>
<name>A0A9D1I4L8_9FIRM</name>
<evidence type="ECO:0000313" key="4">
    <source>
        <dbReference type="EMBL" id="HIU27884.1"/>
    </source>
</evidence>
<dbReference type="EMBL" id="DVMO01000086">
    <property type="protein sequence ID" value="HIU27884.1"/>
    <property type="molecule type" value="Genomic_DNA"/>
</dbReference>
<feature type="transmembrane region" description="Helical" evidence="2">
    <location>
        <begin position="428"/>
        <end position="449"/>
    </location>
</feature>
<accession>A0A9D1I4L8</accession>
<dbReference type="InterPro" id="IPR026870">
    <property type="entry name" value="Zinc_ribbon_dom"/>
</dbReference>
<keyword evidence="2" id="KW-1133">Transmembrane helix</keyword>
<proteinExistence type="predicted"/>